<evidence type="ECO:0000313" key="8">
    <source>
        <dbReference type="RefSeq" id="XP_035687434.1"/>
    </source>
</evidence>
<sequence>MADSFQAMAALLLQGLKDAGAGVFMAYRVDQAAVELEKRRREELQHQQQTILAKRRAQRMPEVVRQDRPRILHRIVLCCSWNAGVFWLSILIFWEAVLPALRFVTENIFGGSPTHGLVWTWITFFLSAIIYPLWIVPLFLLSKVVNSLWFQDIADAAYRKSHGRPVYARKISLGKMIADLLFSVLMQSLFLIQTEAVKLIPIAGVGQAASFVHLSLLCSLYSFEYKWFNMGWEVQKRVTYVENNWLYFLGFGLPLALLTSLPSSFLISGCVFSILFPLFIIGGNEAKPPTQQFSYPLRLFTIVTVISNKVFNATVGYRSVATSAKPSPKPERKETS</sequence>
<dbReference type="GeneID" id="118423402"/>
<dbReference type="Pfam" id="PF07264">
    <property type="entry name" value="EI24"/>
    <property type="match status" value="1"/>
</dbReference>
<evidence type="ECO:0000256" key="1">
    <source>
        <dbReference type="ARBA" id="ARBA00004141"/>
    </source>
</evidence>
<dbReference type="OrthoDB" id="266518at2759"/>
<feature type="transmembrane region" description="Helical" evidence="6">
    <location>
        <begin position="75"/>
        <end position="98"/>
    </location>
</feature>
<reference evidence="8" key="2">
    <citation type="submission" date="2025-08" db="UniProtKB">
        <authorList>
            <consortium name="RefSeq"/>
        </authorList>
    </citation>
    <scope>IDENTIFICATION</scope>
    <source>
        <strain evidence="8">S238N-H82</strain>
        <tissue evidence="8">Testes</tissue>
    </source>
</reference>
<accession>A0A9J7LSJ4</accession>
<dbReference type="PANTHER" id="PTHR21389:SF0">
    <property type="entry name" value="ETOPOSIDE-INDUCED PROTEIN 2.4 HOMOLOG"/>
    <property type="match status" value="1"/>
</dbReference>
<evidence type="ECO:0000256" key="4">
    <source>
        <dbReference type="ARBA" id="ARBA00022989"/>
    </source>
</evidence>
<evidence type="ECO:0000256" key="6">
    <source>
        <dbReference type="SAM" id="Phobius"/>
    </source>
</evidence>
<keyword evidence="5 6" id="KW-0472">Membrane</keyword>
<feature type="transmembrane region" description="Helical" evidence="6">
    <location>
        <begin position="244"/>
        <end position="259"/>
    </location>
</feature>
<gene>
    <name evidence="8" type="primary">LOC118423402</name>
</gene>
<keyword evidence="7" id="KW-1185">Reference proteome</keyword>
<dbReference type="Proteomes" id="UP000001554">
    <property type="component" value="Chromosome 9"/>
</dbReference>
<dbReference type="RefSeq" id="XP_035687434.1">
    <property type="nucleotide sequence ID" value="XM_035831541.1"/>
</dbReference>
<evidence type="ECO:0000313" key="7">
    <source>
        <dbReference type="Proteomes" id="UP000001554"/>
    </source>
</evidence>
<feature type="transmembrane region" description="Helical" evidence="6">
    <location>
        <begin position="176"/>
        <end position="193"/>
    </location>
</feature>
<comment type="similarity">
    <text evidence="2">Belongs to the EI24 family.</text>
</comment>
<evidence type="ECO:0000256" key="3">
    <source>
        <dbReference type="ARBA" id="ARBA00022692"/>
    </source>
</evidence>
<dbReference type="InterPro" id="IPR059112">
    <property type="entry name" value="CysZ/EI24"/>
</dbReference>
<reference evidence="7" key="1">
    <citation type="journal article" date="2020" name="Nat. Ecol. Evol.">
        <title>Deeply conserved synteny resolves early events in vertebrate evolution.</title>
        <authorList>
            <person name="Simakov O."/>
            <person name="Marletaz F."/>
            <person name="Yue J.X."/>
            <person name="O'Connell B."/>
            <person name="Jenkins J."/>
            <person name="Brandt A."/>
            <person name="Calef R."/>
            <person name="Tung C.H."/>
            <person name="Huang T.K."/>
            <person name="Schmutz J."/>
            <person name="Satoh N."/>
            <person name="Yu J.K."/>
            <person name="Putnam N.H."/>
            <person name="Green R.E."/>
            <person name="Rokhsar D.S."/>
        </authorList>
    </citation>
    <scope>NUCLEOTIDE SEQUENCE [LARGE SCALE GENOMIC DNA]</scope>
    <source>
        <strain evidence="7">S238N-H82</strain>
    </source>
</reference>
<comment type="subcellular location">
    <subcellularLocation>
        <location evidence="1">Membrane</location>
        <topology evidence="1">Multi-pass membrane protein</topology>
    </subcellularLocation>
</comment>
<dbReference type="KEGG" id="bfo:118423402"/>
<dbReference type="AlphaFoldDB" id="A0A9J7LSJ4"/>
<dbReference type="GO" id="GO:0016236">
    <property type="term" value="P:macroautophagy"/>
    <property type="evidence" value="ECO:0000318"/>
    <property type="project" value="GO_Central"/>
</dbReference>
<proteinExistence type="inferred from homology"/>
<keyword evidence="3 6" id="KW-0812">Transmembrane</keyword>
<dbReference type="PANTHER" id="PTHR21389">
    <property type="entry name" value="P53 INDUCED PROTEIN"/>
    <property type="match status" value="1"/>
</dbReference>
<protein>
    <submittedName>
        <fullName evidence="8">Etoposide-induced protein 2.4 homolog</fullName>
    </submittedName>
</protein>
<organism evidence="7 8">
    <name type="scientific">Branchiostoma floridae</name>
    <name type="common">Florida lancelet</name>
    <name type="synonym">Amphioxus</name>
    <dbReference type="NCBI Taxonomy" id="7739"/>
    <lineage>
        <taxon>Eukaryota</taxon>
        <taxon>Metazoa</taxon>
        <taxon>Chordata</taxon>
        <taxon>Cephalochordata</taxon>
        <taxon>Leptocardii</taxon>
        <taxon>Amphioxiformes</taxon>
        <taxon>Branchiostomatidae</taxon>
        <taxon>Branchiostoma</taxon>
    </lineage>
</organism>
<name>A0A9J7LSJ4_BRAFL</name>
<feature type="transmembrane region" description="Helical" evidence="6">
    <location>
        <begin position="118"/>
        <end position="141"/>
    </location>
</feature>
<evidence type="ECO:0000256" key="2">
    <source>
        <dbReference type="ARBA" id="ARBA00010970"/>
    </source>
</evidence>
<evidence type="ECO:0000256" key="5">
    <source>
        <dbReference type="ARBA" id="ARBA00023136"/>
    </source>
</evidence>
<keyword evidence="4 6" id="KW-1133">Transmembrane helix</keyword>
<dbReference type="GO" id="GO:0016020">
    <property type="term" value="C:membrane"/>
    <property type="evidence" value="ECO:0007669"/>
    <property type="project" value="UniProtKB-SubCell"/>
</dbReference>
<feature type="transmembrane region" description="Helical" evidence="6">
    <location>
        <begin position="199"/>
        <end position="223"/>
    </location>
</feature>
<dbReference type="GO" id="GO:0005783">
    <property type="term" value="C:endoplasmic reticulum"/>
    <property type="evidence" value="ECO:0000318"/>
    <property type="project" value="GO_Central"/>
</dbReference>
<dbReference type="OMA" id="HMCLLYA"/>